<feature type="compositionally biased region" description="Low complexity" evidence="8">
    <location>
        <begin position="78"/>
        <end position="92"/>
    </location>
</feature>
<feature type="compositionally biased region" description="Low complexity" evidence="8">
    <location>
        <begin position="511"/>
        <end position="522"/>
    </location>
</feature>
<dbReference type="Gene3D" id="3.90.1600.10">
    <property type="entry name" value="Palm domain of DNA polymerase"/>
    <property type="match status" value="1"/>
</dbReference>
<dbReference type="PANTHER" id="PTHR10322:SF35">
    <property type="entry name" value="DNA-DIRECTED DNA POLYMERASE"/>
    <property type="match status" value="1"/>
</dbReference>
<dbReference type="InterPro" id="IPR012337">
    <property type="entry name" value="RNaseH-like_sf"/>
</dbReference>
<evidence type="ECO:0000256" key="8">
    <source>
        <dbReference type="SAM" id="MobiDB-lite"/>
    </source>
</evidence>
<protein>
    <recommendedName>
        <fullName evidence="2">DNA-directed DNA polymerase</fullName>
        <ecNumber evidence="2">2.7.7.7</ecNumber>
    </recommendedName>
</protein>
<reference evidence="10" key="1">
    <citation type="submission" date="2017-08" db="EMBL/GenBank/DDBJ databases">
        <authorList>
            <person name="Polle J.E."/>
            <person name="Barry K."/>
            <person name="Cushman J."/>
            <person name="Schmutz J."/>
            <person name="Tran D."/>
            <person name="Hathwaick L.T."/>
            <person name="Yim W.C."/>
            <person name="Jenkins J."/>
            <person name="Mckie-Krisberg Z.M."/>
            <person name="Prochnik S."/>
            <person name="Lindquist E."/>
            <person name="Dockter R.B."/>
            <person name="Adam C."/>
            <person name="Molina H."/>
            <person name="Bunkerborg J."/>
            <person name="Jin E."/>
            <person name="Buchheim M."/>
            <person name="Magnuson J."/>
        </authorList>
    </citation>
    <scope>NUCLEOTIDE SEQUENCE</scope>
    <source>
        <strain evidence="10">CCAP 19/18</strain>
    </source>
</reference>
<evidence type="ECO:0000313" key="10">
    <source>
        <dbReference type="EMBL" id="KAF5833189.1"/>
    </source>
</evidence>
<dbReference type="SUPFAM" id="SSF53098">
    <property type="entry name" value="Ribonuclease H-like"/>
    <property type="match status" value="2"/>
</dbReference>
<proteinExistence type="inferred from homology"/>
<keyword evidence="6" id="KW-0238">DNA-binding</keyword>
<dbReference type="Pfam" id="PF00136">
    <property type="entry name" value="DNA_pol_B"/>
    <property type="match status" value="1"/>
</dbReference>
<dbReference type="SMART" id="SM00486">
    <property type="entry name" value="POLBc"/>
    <property type="match status" value="1"/>
</dbReference>
<dbReference type="Gene3D" id="1.10.287.690">
    <property type="entry name" value="Helix hairpin bin"/>
    <property type="match status" value="1"/>
</dbReference>
<gene>
    <name evidence="10" type="ORF">DUNSADRAFT_10603</name>
</gene>
<dbReference type="EMBL" id="MU069825">
    <property type="protein sequence ID" value="KAF5833189.1"/>
    <property type="molecule type" value="Genomic_DNA"/>
</dbReference>
<feature type="compositionally biased region" description="Low complexity" evidence="8">
    <location>
        <begin position="593"/>
        <end position="607"/>
    </location>
</feature>
<feature type="compositionally biased region" description="Low complexity" evidence="8">
    <location>
        <begin position="290"/>
        <end position="300"/>
    </location>
</feature>
<keyword evidence="11" id="KW-1185">Reference proteome</keyword>
<comment type="catalytic activity">
    <reaction evidence="7">
        <text>DNA(n) + a 2'-deoxyribonucleoside 5'-triphosphate = DNA(n+1) + diphosphate</text>
        <dbReference type="Rhea" id="RHEA:22508"/>
        <dbReference type="Rhea" id="RHEA-COMP:17339"/>
        <dbReference type="Rhea" id="RHEA-COMP:17340"/>
        <dbReference type="ChEBI" id="CHEBI:33019"/>
        <dbReference type="ChEBI" id="CHEBI:61560"/>
        <dbReference type="ChEBI" id="CHEBI:173112"/>
        <dbReference type="EC" id="2.7.7.7"/>
    </reaction>
</comment>
<comment type="caution">
    <text evidence="10">The sequence shown here is derived from an EMBL/GenBank/DDBJ whole genome shotgun (WGS) entry which is preliminary data.</text>
</comment>
<dbReference type="InterPro" id="IPR050240">
    <property type="entry name" value="DNA_pol_type-B"/>
</dbReference>
<feature type="region of interest" description="Disordered" evidence="8">
    <location>
        <begin position="489"/>
        <end position="572"/>
    </location>
</feature>
<keyword evidence="3" id="KW-0808">Transferase</keyword>
<evidence type="ECO:0000256" key="6">
    <source>
        <dbReference type="ARBA" id="ARBA00023125"/>
    </source>
</evidence>
<dbReference type="InterPro" id="IPR042087">
    <property type="entry name" value="DNA_pol_B_thumb"/>
</dbReference>
<evidence type="ECO:0000259" key="9">
    <source>
        <dbReference type="Pfam" id="PF00136"/>
    </source>
</evidence>
<evidence type="ECO:0000256" key="2">
    <source>
        <dbReference type="ARBA" id="ARBA00012417"/>
    </source>
</evidence>
<feature type="region of interest" description="Disordered" evidence="8">
    <location>
        <begin position="360"/>
        <end position="395"/>
    </location>
</feature>
<feature type="compositionally biased region" description="Polar residues" evidence="8">
    <location>
        <begin position="383"/>
        <end position="394"/>
    </location>
</feature>
<evidence type="ECO:0000256" key="3">
    <source>
        <dbReference type="ARBA" id="ARBA00022679"/>
    </source>
</evidence>
<dbReference type="InterPro" id="IPR006134">
    <property type="entry name" value="DNA-dir_DNA_pol_B_multi_dom"/>
</dbReference>
<evidence type="ECO:0000256" key="4">
    <source>
        <dbReference type="ARBA" id="ARBA00022695"/>
    </source>
</evidence>
<dbReference type="InterPro" id="IPR036397">
    <property type="entry name" value="RNaseH_sf"/>
</dbReference>
<evidence type="ECO:0000256" key="5">
    <source>
        <dbReference type="ARBA" id="ARBA00022932"/>
    </source>
</evidence>
<evidence type="ECO:0000256" key="7">
    <source>
        <dbReference type="ARBA" id="ARBA00049244"/>
    </source>
</evidence>
<feature type="compositionally biased region" description="Acidic residues" evidence="8">
    <location>
        <begin position="496"/>
        <end position="505"/>
    </location>
</feature>
<feature type="region of interest" description="Disordered" evidence="8">
    <location>
        <begin position="283"/>
        <end position="304"/>
    </location>
</feature>
<evidence type="ECO:0000256" key="1">
    <source>
        <dbReference type="ARBA" id="ARBA00005755"/>
    </source>
</evidence>
<accession>A0ABQ7GF04</accession>
<organism evidence="10 11">
    <name type="scientific">Dunaliella salina</name>
    <name type="common">Green alga</name>
    <name type="synonym">Protococcus salinus</name>
    <dbReference type="NCBI Taxonomy" id="3046"/>
    <lineage>
        <taxon>Eukaryota</taxon>
        <taxon>Viridiplantae</taxon>
        <taxon>Chlorophyta</taxon>
        <taxon>core chlorophytes</taxon>
        <taxon>Chlorophyceae</taxon>
        <taxon>CS clade</taxon>
        <taxon>Chlamydomonadales</taxon>
        <taxon>Dunaliellaceae</taxon>
        <taxon>Dunaliella</taxon>
    </lineage>
</organism>
<dbReference type="Gene3D" id="1.10.132.60">
    <property type="entry name" value="DNA polymerase family B, C-terminal domain"/>
    <property type="match status" value="1"/>
</dbReference>
<keyword evidence="4" id="KW-0548">Nucleotidyltransferase</keyword>
<sequence length="1305" mass="139062">MYYRPGGSMPFLQLHLAANQFKSLQRAANQVQALCRDGVLEADGFKFPLCQSFESEVKPLNRFMSDAGISGGGWVFLPPASQNATTPSAAPTTPTPATPARKQSQGPGAPLSASPSPPVTPAQLSDTTMRPQLRPEKSGGYVLVPSQERISTADIEVTVPWTAITPLTPDATQMADVGWTRQRESLLQQFTGKVQLAISLQQQQQQQQEQPPSSFSPALLPKQLKEGQATHVAAALQAALSQQILPLRTITLDSLDLSFGDGGGASVRSSVVFLLAGPVCSPTAPPSSHQRQQQQQQQQQGGPRVVWLGRTRVEMCRSESDLLSRWRLWFTSVDPDCVATFQVRDTLGALVQRAEACQLPPQPTPVADASTSQSARSPAAKASGSNALPRQSNGVGELHLSRLKTGHRSLPLSTKSIVTYSPSWVKSQSRMASTSNQETFAAEGMNGRLVFDLLRQVITSQSLATFSFVLSPRELSSLWQGIAAQEGNSLGKDEEASGEESDEADIVLNESRVNSSSGSRNGTGPASKGVPGARGGVSKVGRGSRGKLTSFRGGRGRGHAQGRGSGVVGAPAGKDLKQKASALGRLFPAGPQSSSSSSSSSRSSSSSKGQGETAARKSLLASAPVVRLARYSMARTEMVLLLLQQLATIPECFEMARVTGLSLNQVAYKAQMSRTWSLLLRCARRSNFVIGGKQEQGQLTESPFLLHPVESGTAALYSSPVAVMDFASLYPSIYRAHNLCYTTLVVPEDVEHVGLRNVVRSPSGHYFAMPHIQQGILPSILAALVTARARTRAALDALPAGAAAWAVLDSRQKALKVVANALYGFTGAPASPLQCVPLADACLAFGAQLCRTAMEAVPQLLPEVSTGPEAYGGRVIYAQTDSLFVHFPAASAHQAVLLGEKLAKLVTERCFKHPIDLRFENVFKPFLLLHVNRYAGRSFANAQQAAMDCTPPEPSQLKVKGVKSMWRQSAPIVQNCLQGVLERMLLHEDIPGAVAFAEAEIHRLLTGRIFMWELIMNGGLWRVTGAQVAQEASAPGSEDVRGPHASLAIKLTQRDPNRPFLLGERVPYVLLSGFKKQDEAAEDPLMASEAGLVPNLDIYYHNKLKVPLEEIMQKVLKPSDLNHLLSGPHTSVRIEAPLAGSAEAVAGCAAAAGIGGAAGPTDTLAMRDPSKASKSTGGRQSGLTGFFKAAPKCLSCKQAIPSSQQQVPGSQLTPGLCGACLKLPGRWVVVHQQHLEEANVQHQLLAATAAKCSSCHSGGLCGAIACTNGECHVLHTRLGAARNLATERVRLERVEECGPEPALTW</sequence>
<dbReference type="SUPFAM" id="SSF56672">
    <property type="entry name" value="DNA/RNA polymerases"/>
    <property type="match status" value="1"/>
</dbReference>
<dbReference type="PANTHER" id="PTHR10322">
    <property type="entry name" value="DNA POLYMERASE CATALYTIC SUBUNIT"/>
    <property type="match status" value="1"/>
</dbReference>
<feature type="domain" description="DNA-directed DNA polymerase family B multifunctional" evidence="9">
    <location>
        <begin position="663"/>
        <end position="1114"/>
    </location>
</feature>
<dbReference type="Gene3D" id="3.30.420.10">
    <property type="entry name" value="Ribonuclease H-like superfamily/Ribonuclease H"/>
    <property type="match status" value="2"/>
</dbReference>
<dbReference type="InterPro" id="IPR043502">
    <property type="entry name" value="DNA/RNA_pol_sf"/>
</dbReference>
<feature type="region of interest" description="Disordered" evidence="8">
    <location>
        <begin position="586"/>
        <end position="616"/>
    </location>
</feature>
<comment type="similarity">
    <text evidence="1">Belongs to the DNA polymerase type-B family.</text>
</comment>
<feature type="region of interest" description="Disordered" evidence="8">
    <location>
        <begin position="1159"/>
        <end position="1180"/>
    </location>
</feature>
<evidence type="ECO:0000313" key="11">
    <source>
        <dbReference type="Proteomes" id="UP000815325"/>
    </source>
</evidence>
<dbReference type="Proteomes" id="UP000815325">
    <property type="component" value="Unassembled WGS sequence"/>
</dbReference>
<dbReference type="PRINTS" id="PR00106">
    <property type="entry name" value="DNAPOLB"/>
</dbReference>
<keyword evidence="5" id="KW-0239">DNA-directed DNA polymerase</keyword>
<dbReference type="InterPro" id="IPR023211">
    <property type="entry name" value="DNA_pol_palm_dom_sf"/>
</dbReference>
<dbReference type="InterPro" id="IPR006172">
    <property type="entry name" value="DNA-dir_DNA_pol_B"/>
</dbReference>
<feature type="region of interest" description="Disordered" evidence="8">
    <location>
        <begin position="78"/>
        <end position="144"/>
    </location>
</feature>
<name>A0ABQ7GF04_DUNSA</name>
<dbReference type="EC" id="2.7.7.7" evidence="2"/>